<sequence length="160" mass="18866">MKKFRGKKRYFRNLWRETALDQHNLDFGKEGWFDLWHTHLDFCGLGNNSLKMRREHIKAHISLYTNLLEKLQSFGKPYQLWIELNVDAGSDAVYIHSPNPNEDNFPVKIEHINWACPVPKYIQDSVNLGEFYVGHRNGETDKYYVIQSKADRSILKNPLS</sequence>
<protein>
    <submittedName>
        <fullName evidence="1">Uncharacterized protein</fullName>
    </submittedName>
</protein>
<evidence type="ECO:0000313" key="2">
    <source>
        <dbReference type="Proteomes" id="UP001597109"/>
    </source>
</evidence>
<gene>
    <name evidence="1" type="ORF">ACFQ1X_05025</name>
</gene>
<dbReference type="EMBL" id="JBHTKI010000008">
    <property type="protein sequence ID" value="MFD1030788.1"/>
    <property type="molecule type" value="Genomic_DNA"/>
</dbReference>
<dbReference type="RefSeq" id="WP_144836771.1">
    <property type="nucleotide sequence ID" value="NZ_JBHTKI010000008.1"/>
</dbReference>
<reference evidence="2" key="1">
    <citation type="journal article" date="2019" name="Int. J. Syst. Evol. Microbiol.">
        <title>The Global Catalogue of Microorganisms (GCM) 10K type strain sequencing project: providing services to taxonomists for standard genome sequencing and annotation.</title>
        <authorList>
            <consortium name="The Broad Institute Genomics Platform"/>
            <consortium name="The Broad Institute Genome Sequencing Center for Infectious Disease"/>
            <person name="Wu L."/>
            <person name="Ma J."/>
        </authorList>
    </citation>
    <scope>NUCLEOTIDE SEQUENCE [LARGE SCALE GENOMIC DNA]</scope>
    <source>
        <strain evidence="2">CCUG 56756</strain>
    </source>
</reference>
<accession>A0ABW3L882</accession>
<dbReference type="Proteomes" id="UP001597109">
    <property type="component" value="Unassembled WGS sequence"/>
</dbReference>
<name>A0ABW3L882_9BACL</name>
<organism evidence="1 2">
    <name type="scientific">Metaplanococcus flavidus</name>
    <dbReference type="NCBI Taxonomy" id="569883"/>
    <lineage>
        <taxon>Bacteria</taxon>
        <taxon>Bacillati</taxon>
        <taxon>Bacillota</taxon>
        <taxon>Bacilli</taxon>
        <taxon>Bacillales</taxon>
        <taxon>Caryophanaceae</taxon>
        <taxon>Metaplanococcus</taxon>
    </lineage>
</organism>
<keyword evidence="2" id="KW-1185">Reference proteome</keyword>
<evidence type="ECO:0000313" key="1">
    <source>
        <dbReference type="EMBL" id="MFD1030788.1"/>
    </source>
</evidence>
<comment type="caution">
    <text evidence="1">The sequence shown here is derived from an EMBL/GenBank/DDBJ whole genome shotgun (WGS) entry which is preliminary data.</text>
</comment>
<proteinExistence type="predicted"/>